<accession>A0A8X6LH22</accession>
<dbReference type="OrthoDB" id="6444173at2759"/>
<organism evidence="1 2">
    <name type="scientific">Trichonephila clavata</name>
    <name type="common">Joro spider</name>
    <name type="synonym">Nephila clavata</name>
    <dbReference type="NCBI Taxonomy" id="2740835"/>
    <lineage>
        <taxon>Eukaryota</taxon>
        <taxon>Metazoa</taxon>
        <taxon>Ecdysozoa</taxon>
        <taxon>Arthropoda</taxon>
        <taxon>Chelicerata</taxon>
        <taxon>Arachnida</taxon>
        <taxon>Araneae</taxon>
        <taxon>Araneomorphae</taxon>
        <taxon>Entelegynae</taxon>
        <taxon>Araneoidea</taxon>
        <taxon>Nephilidae</taxon>
        <taxon>Trichonephila</taxon>
    </lineage>
</organism>
<evidence type="ECO:0000313" key="1">
    <source>
        <dbReference type="EMBL" id="GFR06939.1"/>
    </source>
</evidence>
<gene>
    <name evidence="1" type="primary">NCL1_38847</name>
    <name evidence="1" type="ORF">TNCT_185591</name>
</gene>
<dbReference type="EMBL" id="BMAO01016201">
    <property type="protein sequence ID" value="GFR06939.1"/>
    <property type="molecule type" value="Genomic_DNA"/>
</dbReference>
<comment type="caution">
    <text evidence="1">The sequence shown here is derived from an EMBL/GenBank/DDBJ whole genome shotgun (WGS) entry which is preliminary data.</text>
</comment>
<name>A0A8X6LH22_TRICU</name>
<evidence type="ECO:0000313" key="2">
    <source>
        <dbReference type="Proteomes" id="UP000887116"/>
    </source>
</evidence>
<keyword evidence="2" id="KW-1185">Reference proteome</keyword>
<sequence>MLAYNSQIVFRKRIKHIPYLYQDEFQNTNVGLSLLYRDTADVHYSSMSCWSLEMDEESDEEIPRGTNHKILGCEGYFHSRAYAHPHRHKKDDEMVDYGFVAFKAV</sequence>
<proteinExistence type="predicted"/>
<dbReference type="AlphaFoldDB" id="A0A8X6LH22"/>
<reference evidence="1" key="1">
    <citation type="submission" date="2020-07" db="EMBL/GenBank/DDBJ databases">
        <title>Multicomponent nature underlies the extraordinary mechanical properties of spider dragline silk.</title>
        <authorList>
            <person name="Kono N."/>
            <person name="Nakamura H."/>
            <person name="Mori M."/>
            <person name="Yoshida Y."/>
            <person name="Ohtoshi R."/>
            <person name="Malay A.D."/>
            <person name="Moran D.A.P."/>
            <person name="Tomita M."/>
            <person name="Numata K."/>
            <person name="Arakawa K."/>
        </authorList>
    </citation>
    <scope>NUCLEOTIDE SEQUENCE</scope>
</reference>
<protein>
    <submittedName>
        <fullName evidence="1">Uncharacterized protein</fullName>
    </submittedName>
</protein>
<dbReference type="Proteomes" id="UP000887116">
    <property type="component" value="Unassembled WGS sequence"/>
</dbReference>